<protein>
    <submittedName>
        <fullName evidence="1">Uncharacterized protein</fullName>
    </submittedName>
</protein>
<proteinExistence type="predicted"/>
<sequence length="51" mass="5481">MCARSALLEEGAHLPYTFAYDRADGAIIVQRGSVARTNAADVDSLRMRAVA</sequence>
<dbReference type="AlphaFoldDB" id="A0A8R1TZW6"/>
<organism evidence="1 2">
    <name type="scientific">Onchocerca volvulus</name>
    <dbReference type="NCBI Taxonomy" id="6282"/>
    <lineage>
        <taxon>Eukaryota</taxon>
        <taxon>Metazoa</taxon>
        <taxon>Ecdysozoa</taxon>
        <taxon>Nematoda</taxon>
        <taxon>Chromadorea</taxon>
        <taxon>Rhabditida</taxon>
        <taxon>Spirurina</taxon>
        <taxon>Spiruromorpha</taxon>
        <taxon>Filarioidea</taxon>
        <taxon>Onchocercidae</taxon>
        <taxon>Onchocerca</taxon>
    </lineage>
</organism>
<dbReference type="EMBL" id="CMVM020000020">
    <property type="status" value="NOT_ANNOTATED_CDS"/>
    <property type="molecule type" value="Genomic_DNA"/>
</dbReference>
<dbReference type="Proteomes" id="UP000024404">
    <property type="component" value="Unassembled WGS sequence"/>
</dbReference>
<evidence type="ECO:0000313" key="1">
    <source>
        <dbReference type="EnsemblMetazoa" id="OVOC728.1"/>
    </source>
</evidence>
<evidence type="ECO:0000313" key="2">
    <source>
        <dbReference type="Proteomes" id="UP000024404"/>
    </source>
</evidence>
<name>A0A8R1TZW6_ONCVO</name>
<accession>A0A8R1TZW6</accession>
<keyword evidence="2" id="KW-1185">Reference proteome</keyword>
<reference evidence="2" key="1">
    <citation type="submission" date="2013-10" db="EMBL/GenBank/DDBJ databases">
        <title>Genome sequencing of Onchocerca volvulus.</title>
        <authorList>
            <person name="Cotton J."/>
            <person name="Tsai J."/>
            <person name="Stanley E."/>
            <person name="Tracey A."/>
            <person name="Holroyd N."/>
            <person name="Lustigman S."/>
            <person name="Berriman M."/>
        </authorList>
    </citation>
    <scope>NUCLEOTIDE SEQUENCE</scope>
</reference>
<dbReference type="EnsemblMetazoa" id="OVOC728.1">
    <property type="protein sequence ID" value="OVOC728.1"/>
    <property type="gene ID" value="WBGene00237537"/>
</dbReference>
<reference evidence="1" key="2">
    <citation type="submission" date="2022-06" db="UniProtKB">
        <authorList>
            <consortium name="EnsemblMetazoa"/>
        </authorList>
    </citation>
    <scope>IDENTIFICATION</scope>
</reference>